<dbReference type="InterPro" id="IPR046980">
    <property type="entry name" value="KefG/KefF"/>
</dbReference>
<evidence type="ECO:0000259" key="2">
    <source>
        <dbReference type="Pfam" id="PF02525"/>
    </source>
</evidence>
<dbReference type="Proteomes" id="UP000600449">
    <property type="component" value="Unassembled WGS sequence"/>
</dbReference>
<proteinExistence type="predicted"/>
<evidence type="ECO:0000313" key="4">
    <source>
        <dbReference type="Proteomes" id="UP000600449"/>
    </source>
</evidence>
<dbReference type="GO" id="GO:0009055">
    <property type="term" value="F:electron transfer activity"/>
    <property type="evidence" value="ECO:0007669"/>
    <property type="project" value="TreeGrafter"/>
</dbReference>
<gene>
    <name evidence="3" type="ORF">GCM10011322_44570</name>
</gene>
<reference evidence="3 4" key="1">
    <citation type="journal article" date="2014" name="Int. J. Syst. Evol. Microbiol.">
        <title>Complete genome sequence of Corynebacterium casei LMG S-19264T (=DSM 44701T), isolated from a smear-ripened cheese.</title>
        <authorList>
            <consortium name="US DOE Joint Genome Institute (JGI-PGF)"/>
            <person name="Walter F."/>
            <person name="Albersmeier A."/>
            <person name="Kalinowski J."/>
            <person name="Ruckert C."/>
        </authorList>
    </citation>
    <scope>NUCLEOTIDE SEQUENCE [LARGE SCALE GENOMIC DNA]</scope>
    <source>
        <strain evidence="3 4">CGMCC 1.9161</strain>
    </source>
</reference>
<accession>A0A917V9V2</accession>
<dbReference type="AlphaFoldDB" id="A0A917V9V2"/>
<evidence type="ECO:0000256" key="1">
    <source>
        <dbReference type="ARBA" id="ARBA00023002"/>
    </source>
</evidence>
<keyword evidence="1" id="KW-0560">Oxidoreductase</keyword>
<dbReference type="PANTHER" id="PTHR47307">
    <property type="entry name" value="GLUTATHIONE-REGULATED POTASSIUM-EFFLUX SYSTEM ANCILLARY PROTEIN KEFG"/>
    <property type="match status" value="1"/>
</dbReference>
<protein>
    <submittedName>
        <fullName evidence="3">NAD(P)H dehydrogenase</fullName>
    </submittedName>
</protein>
<keyword evidence="4" id="KW-1185">Reference proteome</keyword>
<organism evidence="3 4">
    <name type="scientific">Salinarimonas ramus</name>
    <dbReference type="NCBI Taxonomy" id="690164"/>
    <lineage>
        <taxon>Bacteria</taxon>
        <taxon>Pseudomonadati</taxon>
        <taxon>Pseudomonadota</taxon>
        <taxon>Alphaproteobacteria</taxon>
        <taxon>Hyphomicrobiales</taxon>
        <taxon>Salinarimonadaceae</taxon>
        <taxon>Salinarimonas</taxon>
    </lineage>
</organism>
<comment type="caution">
    <text evidence="3">The sequence shown here is derived from an EMBL/GenBank/DDBJ whole genome shotgun (WGS) entry which is preliminary data.</text>
</comment>
<dbReference type="EMBL" id="BMMF01000016">
    <property type="protein sequence ID" value="GGK52756.1"/>
    <property type="molecule type" value="Genomic_DNA"/>
</dbReference>
<sequence length="205" mass="22263">MSTDNNTTETPVSGTLVLVFHRDLSTSRANAAFAAAARSLPDTDVVDMQARYPDARIDMSTDAADDAAMLLQADRIVLQFPIQWYSVPALLKAWQDAVLTRMYYVVAASEGDRLVGTPVMVIVTAGNVAAAYERTGQNHYTLDEILTPLKATAHRCGLPWYEPHVTFEADRLSRDALADAAIDYRNALAAFAEATPVGMRNGKAA</sequence>
<dbReference type="Pfam" id="PF02525">
    <property type="entry name" value="Flavodoxin_2"/>
    <property type="match status" value="1"/>
</dbReference>
<feature type="domain" description="Flavodoxin-like fold" evidence="2">
    <location>
        <begin position="15"/>
        <end position="186"/>
    </location>
</feature>
<dbReference type="Gene3D" id="3.40.50.360">
    <property type="match status" value="1"/>
</dbReference>
<dbReference type="GO" id="GO:0010181">
    <property type="term" value="F:FMN binding"/>
    <property type="evidence" value="ECO:0007669"/>
    <property type="project" value="TreeGrafter"/>
</dbReference>
<dbReference type="SUPFAM" id="SSF52218">
    <property type="entry name" value="Flavoproteins"/>
    <property type="match status" value="1"/>
</dbReference>
<dbReference type="InterPro" id="IPR003680">
    <property type="entry name" value="Flavodoxin_fold"/>
</dbReference>
<name>A0A917V9V2_9HYPH</name>
<dbReference type="InterPro" id="IPR029039">
    <property type="entry name" value="Flavoprotein-like_sf"/>
</dbReference>
<dbReference type="GO" id="GO:0003955">
    <property type="term" value="F:NAD(P)H dehydrogenase (quinone) activity"/>
    <property type="evidence" value="ECO:0007669"/>
    <property type="project" value="TreeGrafter"/>
</dbReference>
<evidence type="ECO:0000313" key="3">
    <source>
        <dbReference type="EMBL" id="GGK52756.1"/>
    </source>
</evidence>
<dbReference type="PANTHER" id="PTHR47307:SF1">
    <property type="entry name" value="GLUTATHIONE-REGULATED POTASSIUM-EFFLUX SYSTEM ANCILLARY PROTEIN KEFG"/>
    <property type="match status" value="1"/>
</dbReference>